<dbReference type="Proteomes" id="UP001274830">
    <property type="component" value="Unassembled WGS sequence"/>
</dbReference>
<dbReference type="PRINTS" id="PR00081">
    <property type="entry name" value="GDHRDH"/>
</dbReference>
<dbReference type="Gene3D" id="3.40.50.720">
    <property type="entry name" value="NAD(P)-binding Rossmann-like Domain"/>
    <property type="match status" value="1"/>
</dbReference>
<reference evidence="2" key="1">
    <citation type="submission" date="2023-07" db="EMBL/GenBank/DDBJ databases">
        <title>Black Yeasts Isolated from many extreme environments.</title>
        <authorList>
            <person name="Coleine C."/>
            <person name="Stajich J.E."/>
            <person name="Selbmann L."/>
        </authorList>
    </citation>
    <scope>NUCLEOTIDE SEQUENCE</scope>
    <source>
        <strain evidence="2">CCFEE 5485</strain>
    </source>
</reference>
<evidence type="ECO:0000256" key="1">
    <source>
        <dbReference type="ARBA" id="ARBA00023002"/>
    </source>
</evidence>
<dbReference type="Pfam" id="PF00106">
    <property type="entry name" value="adh_short"/>
    <property type="match status" value="1"/>
</dbReference>
<dbReference type="EMBL" id="JAUTXT010000015">
    <property type="protein sequence ID" value="KAK3675237.1"/>
    <property type="molecule type" value="Genomic_DNA"/>
</dbReference>
<dbReference type="SUPFAM" id="SSF51735">
    <property type="entry name" value="NAD(P)-binding Rossmann-fold domains"/>
    <property type="match status" value="1"/>
</dbReference>
<evidence type="ECO:0008006" key="4">
    <source>
        <dbReference type="Google" id="ProtNLM"/>
    </source>
</evidence>
<dbReference type="GO" id="GO:0016491">
    <property type="term" value="F:oxidoreductase activity"/>
    <property type="evidence" value="ECO:0007669"/>
    <property type="project" value="UniProtKB-KW"/>
</dbReference>
<dbReference type="PANTHER" id="PTHR43157:SF31">
    <property type="entry name" value="PHOSPHATIDYLINOSITOL-GLYCAN BIOSYNTHESIS CLASS F PROTEIN"/>
    <property type="match status" value="1"/>
</dbReference>
<sequence>MSAFEIITGFLPHLFYSQFFVTPKYPFEDLTGKTVIVTGANTGLGKEAARHFVRLNAEKVIIACRTVEKGEAAKNDIERSTGRTGVIEVWKLDLQDYDNVKAFAKKAEGLKRLDIVIENAGINTSKFVKAGGNESTITVNVTSTFLLALLLLPKLQQSGKVNAVTPTLTILPEKSAPSVFETLNDEKTARSTLRDLEAPGSVCLSRDCTPASYRPARRYDQLRHELAREIDSAVFRAITRVFCRTTEVGSRTLVNAGLSGKETHGKYLSDDTITPCAPLVEGKGGAELQSKIWRELVGQLEGIQPGITKVLEV</sequence>
<protein>
    <recommendedName>
        <fullName evidence="4">NAD(P)-binding protein</fullName>
    </recommendedName>
</protein>
<dbReference type="InterPro" id="IPR036291">
    <property type="entry name" value="NAD(P)-bd_dom_sf"/>
</dbReference>
<evidence type="ECO:0000313" key="3">
    <source>
        <dbReference type="Proteomes" id="UP001274830"/>
    </source>
</evidence>
<dbReference type="InterPro" id="IPR002347">
    <property type="entry name" value="SDR_fam"/>
</dbReference>
<accession>A0AAE0WP00</accession>
<keyword evidence="1" id="KW-0560">Oxidoreductase</keyword>
<proteinExistence type="predicted"/>
<dbReference type="AlphaFoldDB" id="A0AAE0WP00"/>
<organism evidence="2 3">
    <name type="scientific">Recurvomyces mirabilis</name>
    <dbReference type="NCBI Taxonomy" id="574656"/>
    <lineage>
        <taxon>Eukaryota</taxon>
        <taxon>Fungi</taxon>
        <taxon>Dikarya</taxon>
        <taxon>Ascomycota</taxon>
        <taxon>Pezizomycotina</taxon>
        <taxon>Dothideomycetes</taxon>
        <taxon>Dothideomycetidae</taxon>
        <taxon>Mycosphaerellales</taxon>
        <taxon>Teratosphaeriaceae</taxon>
        <taxon>Recurvomyces</taxon>
    </lineage>
</organism>
<keyword evidence="3" id="KW-1185">Reference proteome</keyword>
<gene>
    <name evidence="2" type="ORF">LTR78_004747</name>
</gene>
<evidence type="ECO:0000313" key="2">
    <source>
        <dbReference type="EMBL" id="KAK3675237.1"/>
    </source>
</evidence>
<name>A0AAE0WP00_9PEZI</name>
<comment type="caution">
    <text evidence="2">The sequence shown here is derived from an EMBL/GenBank/DDBJ whole genome shotgun (WGS) entry which is preliminary data.</text>
</comment>
<dbReference type="PANTHER" id="PTHR43157">
    <property type="entry name" value="PHOSPHATIDYLINOSITOL-GLYCAN BIOSYNTHESIS CLASS F PROTEIN-RELATED"/>
    <property type="match status" value="1"/>
</dbReference>